<keyword evidence="1" id="KW-0812">Transmembrane</keyword>
<organism evidence="2 3">
    <name type="scientific">Rhipicephalus sanguineus</name>
    <name type="common">Brown dog tick</name>
    <name type="synonym">Ixodes sanguineus</name>
    <dbReference type="NCBI Taxonomy" id="34632"/>
    <lineage>
        <taxon>Eukaryota</taxon>
        <taxon>Metazoa</taxon>
        <taxon>Ecdysozoa</taxon>
        <taxon>Arthropoda</taxon>
        <taxon>Chelicerata</taxon>
        <taxon>Arachnida</taxon>
        <taxon>Acari</taxon>
        <taxon>Parasitiformes</taxon>
        <taxon>Ixodida</taxon>
        <taxon>Ixodoidea</taxon>
        <taxon>Ixodidae</taxon>
        <taxon>Rhipicephalinae</taxon>
        <taxon>Rhipicephalus</taxon>
        <taxon>Rhipicephalus</taxon>
    </lineage>
</organism>
<proteinExistence type="predicted"/>
<evidence type="ECO:0000256" key="1">
    <source>
        <dbReference type="SAM" id="Phobius"/>
    </source>
</evidence>
<keyword evidence="1" id="KW-0472">Membrane</keyword>
<protein>
    <submittedName>
        <fullName evidence="2">Uncharacterized protein</fullName>
    </submittedName>
</protein>
<dbReference type="EMBL" id="JABSTV010001251">
    <property type="protein sequence ID" value="KAH7950735.1"/>
    <property type="molecule type" value="Genomic_DNA"/>
</dbReference>
<keyword evidence="3" id="KW-1185">Reference proteome</keyword>
<feature type="transmembrane region" description="Helical" evidence="1">
    <location>
        <begin position="228"/>
        <end position="248"/>
    </location>
</feature>
<reference evidence="2" key="1">
    <citation type="journal article" date="2020" name="Cell">
        <title>Large-Scale Comparative Analyses of Tick Genomes Elucidate Their Genetic Diversity and Vector Capacities.</title>
        <authorList>
            <consortium name="Tick Genome and Microbiome Consortium (TIGMIC)"/>
            <person name="Jia N."/>
            <person name="Wang J."/>
            <person name="Shi W."/>
            <person name="Du L."/>
            <person name="Sun Y."/>
            <person name="Zhan W."/>
            <person name="Jiang J.F."/>
            <person name="Wang Q."/>
            <person name="Zhang B."/>
            <person name="Ji P."/>
            <person name="Bell-Sakyi L."/>
            <person name="Cui X.M."/>
            <person name="Yuan T.T."/>
            <person name="Jiang B.G."/>
            <person name="Yang W.F."/>
            <person name="Lam T.T."/>
            <person name="Chang Q.C."/>
            <person name="Ding S.J."/>
            <person name="Wang X.J."/>
            <person name="Zhu J.G."/>
            <person name="Ruan X.D."/>
            <person name="Zhao L."/>
            <person name="Wei J.T."/>
            <person name="Ye R.Z."/>
            <person name="Que T.C."/>
            <person name="Du C.H."/>
            <person name="Zhou Y.H."/>
            <person name="Cheng J.X."/>
            <person name="Dai P.F."/>
            <person name="Guo W.B."/>
            <person name="Han X.H."/>
            <person name="Huang E.J."/>
            <person name="Li L.F."/>
            <person name="Wei W."/>
            <person name="Gao Y.C."/>
            <person name="Liu J.Z."/>
            <person name="Shao H.Z."/>
            <person name="Wang X."/>
            <person name="Wang C.C."/>
            <person name="Yang T.C."/>
            <person name="Huo Q.B."/>
            <person name="Li W."/>
            <person name="Chen H.Y."/>
            <person name="Chen S.E."/>
            <person name="Zhou L.G."/>
            <person name="Ni X.B."/>
            <person name="Tian J.H."/>
            <person name="Sheng Y."/>
            <person name="Liu T."/>
            <person name="Pan Y.S."/>
            <person name="Xia L.Y."/>
            <person name="Li J."/>
            <person name="Zhao F."/>
            <person name="Cao W.C."/>
        </authorList>
    </citation>
    <scope>NUCLEOTIDE SEQUENCE</scope>
    <source>
        <strain evidence="2">Rsan-2018</strain>
    </source>
</reference>
<gene>
    <name evidence="2" type="ORF">HPB52_000223</name>
</gene>
<reference evidence="2" key="2">
    <citation type="submission" date="2021-09" db="EMBL/GenBank/DDBJ databases">
        <authorList>
            <person name="Jia N."/>
            <person name="Wang J."/>
            <person name="Shi W."/>
            <person name="Du L."/>
            <person name="Sun Y."/>
            <person name="Zhan W."/>
            <person name="Jiang J."/>
            <person name="Wang Q."/>
            <person name="Zhang B."/>
            <person name="Ji P."/>
            <person name="Sakyi L.B."/>
            <person name="Cui X."/>
            <person name="Yuan T."/>
            <person name="Jiang B."/>
            <person name="Yang W."/>
            <person name="Lam T.T.-Y."/>
            <person name="Chang Q."/>
            <person name="Ding S."/>
            <person name="Wang X."/>
            <person name="Zhu J."/>
            <person name="Ruan X."/>
            <person name="Zhao L."/>
            <person name="Wei J."/>
            <person name="Que T."/>
            <person name="Du C."/>
            <person name="Cheng J."/>
            <person name="Dai P."/>
            <person name="Han X."/>
            <person name="Huang E."/>
            <person name="Gao Y."/>
            <person name="Liu J."/>
            <person name="Shao H."/>
            <person name="Ye R."/>
            <person name="Li L."/>
            <person name="Wei W."/>
            <person name="Wang X."/>
            <person name="Wang C."/>
            <person name="Huo Q."/>
            <person name="Li W."/>
            <person name="Guo W."/>
            <person name="Chen H."/>
            <person name="Chen S."/>
            <person name="Zhou L."/>
            <person name="Zhou L."/>
            <person name="Ni X."/>
            <person name="Tian J."/>
            <person name="Zhou Y."/>
            <person name="Sheng Y."/>
            <person name="Liu T."/>
            <person name="Pan Y."/>
            <person name="Xia L."/>
            <person name="Li J."/>
            <person name="Zhao F."/>
            <person name="Cao W."/>
        </authorList>
    </citation>
    <scope>NUCLEOTIDE SEQUENCE</scope>
    <source>
        <strain evidence="2">Rsan-2018</strain>
        <tissue evidence="2">Larvae</tissue>
    </source>
</reference>
<dbReference type="Proteomes" id="UP000821837">
    <property type="component" value="Chromosome 5"/>
</dbReference>
<feature type="transmembrane region" description="Helical" evidence="1">
    <location>
        <begin position="104"/>
        <end position="125"/>
    </location>
</feature>
<feature type="transmembrane region" description="Helical" evidence="1">
    <location>
        <begin position="201"/>
        <end position="221"/>
    </location>
</feature>
<feature type="transmembrane region" description="Helical" evidence="1">
    <location>
        <begin position="354"/>
        <end position="373"/>
    </location>
</feature>
<feature type="transmembrane region" description="Helical" evidence="1">
    <location>
        <begin position="67"/>
        <end position="92"/>
    </location>
</feature>
<keyword evidence="1" id="KW-1133">Transmembrane helix</keyword>
<feature type="transmembrane region" description="Helical" evidence="1">
    <location>
        <begin position="17"/>
        <end position="35"/>
    </location>
</feature>
<evidence type="ECO:0000313" key="2">
    <source>
        <dbReference type="EMBL" id="KAH7950735.1"/>
    </source>
</evidence>
<name>A0A9D4PS08_RHISA</name>
<feature type="transmembrane region" description="Helical" evidence="1">
    <location>
        <begin position="321"/>
        <end position="342"/>
    </location>
</feature>
<accession>A0A9D4PS08</accession>
<dbReference type="AlphaFoldDB" id="A0A9D4PS08"/>
<feature type="transmembrane region" description="Helical" evidence="1">
    <location>
        <begin position="287"/>
        <end position="309"/>
    </location>
</feature>
<feature type="transmembrane region" description="Helical" evidence="1">
    <location>
        <begin position="42"/>
        <end position="61"/>
    </location>
</feature>
<sequence length="423" mass="47376">MDATTDGDYLVDDHHRAYYLALFAFLTISTMLKTVQRYIRVPYTLVVFLVAAGCTTLFALTSKRIDFYYSSIGVQALTAFMPAFVVHTTQGINNYIFRRCHIEIIFFSLGTFGITLAMATLFVAHKIADSAWPFRECLLFGLYMSCVERLPMSDALFEEGRYPVMTTMVQSEALFNAVMTWCILGYYRFNDGDGLDPLFPLQNQGVAMLVGFLMGTATLCLFKTTSVFSGDSAVTVIVSGTYFVYFFLENLRSSGVTGVVVYTMTVNSHRFIACTDLIYALEDYWDMLYDVTGTLATCVSASYTAVLLIQYASTLDWEALWTCYVVKAAIRCMAVALVYPVIGHYGYQVTFRQAMVLAWTSVKGTFLASIATMQHMRRENVYTESITKVSRCAVPQTRTAPQMTLYALLTVTSGVVGRRGPRE</sequence>
<comment type="caution">
    <text evidence="2">The sequence shown here is derived from an EMBL/GenBank/DDBJ whole genome shotgun (WGS) entry which is preliminary data.</text>
</comment>
<dbReference type="VEuPathDB" id="VectorBase:RSAN_057755"/>
<dbReference type="VEuPathDB" id="VectorBase:RSAN_056838"/>
<evidence type="ECO:0000313" key="3">
    <source>
        <dbReference type="Proteomes" id="UP000821837"/>
    </source>
</evidence>